<dbReference type="Proteomes" id="UP000308133">
    <property type="component" value="Unassembled WGS sequence"/>
</dbReference>
<evidence type="ECO:0008006" key="3">
    <source>
        <dbReference type="Google" id="ProtNLM"/>
    </source>
</evidence>
<reference evidence="1 2" key="1">
    <citation type="submission" date="2018-02" db="EMBL/GenBank/DDBJ databases">
        <title>Draft genome sequences of Elsinoe sp., causing black scab on jojoba.</title>
        <authorList>
            <person name="Stodart B."/>
            <person name="Jeffress S."/>
            <person name="Ash G."/>
            <person name="Arun Chinnappa K."/>
        </authorList>
    </citation>
    <scope>NUCLEOTIDE SEQUENCE [LARGE SCALE GENOMIC DNA]</scope>
    <source>
        <strain evidence="1 2">Hillstone_2</strain>
    </source>
</reference>
<sequence length="301" mass="33775">MAEVKIRNTHVLGGGTVAQKGDSLWKTNRPVPLSRQAFLDLLFGRTPLIKLANFIIDSQSKALYDHLAPKFSPYLHATGPSVEKVGIAQFEFQAQSQADFLNRKGDEKARYFSEAAKLSSLHDELSEVVGVNVWAKVVESIRLLVPEWDVEIASEGERQQYFSGIFRKINGGTPIHCDWCPYDCLTEDWILSKITCQAVFNLYISPTKGGHTTIHDVLWTPEALEYRDPATYGYSQGVIEGRDSVTFKPEVGDLYLFNSRNMHEVAPVDPDWPVPRIALASFMGLLPSEVTTGRPKLIFWS</sequence>
<dbReference type="Gene3D" id="2.60.120.620">
    <property type="entry name" value="q2cbj1_9rhob like domain"/>
    <property type="match status" value="1"/>
</dbReference>
<organism evidence="1 2">
    <name type="scientific">Elsinoe australis</name>
    <dbReference type="NCBI Taxonomy" id="40998"/>
    <lineage>
        <taxon>Eukaryota</taxon>
        <taxon>Fungi</taxon>
        <taxon>Dikarya</taxon>
        <taxon>Ascomycota</taxon>
        <taxon>Pezizomycotina</taxon>
        <taxon>Dothideomycetes</taxon>
        <taxon>Dothideomycetidae</taxon>
        <taxon>Myriangiales</taxon>
        <taxon>Elsinoaceae</taxon>
        <taxon>Elsinoe</taxon>
    </lineage>
</organism>
<name>A0A4U7B5A2_9PEZI</name>
<comment type="caution">
    <text evidence="1">The sequence shown here is derived from an EMBL/GenBank/DDBJ whole genome shotgun (WGS) entry which is preliminary data.</text>
</comment>
<proteinExistence type="predicted"/>
<dbReference type="AlphaFoldDB" id="A0A4U7B5A2"/>
<dbReference type="Pfam" id="PF22814">
    <property type="entry name" value="WelO5"/>
    <property type="match status" value="1"/>
</dbReference>
<evidence type="ECO:0000313" key="2">
    <source>
        <dbReference type="Proteomes" id="UP000308133"/>
    </source>
</evidence>
<gene>
    <name evidence="1" type="ORF">C1H76_1090</name>
</gene>
<protein>
    <recommendedName>
        <fullName evidence="3">Prolyl 4-hydroxylase alpha subunit Fe(2+) 2OG dioxygenase domain-containing protein</fullName>
    </recommendedName>
</protein>
<accession>A0A4U7B5A2</accession>
<dbReference type="InterPro" id="IPR055091">
    <property type="entry name" value="WelO5-like"/>
</dbReference>
<evidence type="ECO:0000313" key="1">
    <source>
        <dbReference type="EMBL" id="TKX26558.1"/>
    </source>
</evidence>
<dbReference type="EMBL" id="PTQR01000012">
    <property type="protein sequence ID" value="TKX26558.1"/>
    <property type="molecule type" value="Genomic_DNA"/>
</dbReference>